<evidence type="ECO:0000313" key="1">
    <source>
        <dbReference type="EMBL" id="KDQ06839.1"/>
    </source>
</evidence>
<name>A0A067LUS4_BOTB1</name>
<dbReference type="InParanoid" id="A0A067LUS4"/>
<gene>
    <name evidence="1" type="ORF">BOTBODRAFT_95212</name>
</gene>
<feature type="non-terminal residue" evidence="1">
    <location>
        <position position="1"/>
    </location>
</feature>
<dbReference type="EMBL" id="KL198122">
    <property type="protein sequence ID" value="KDQ06839.1"/>
    <property type="molecule type" value="Genomic_DNA"/>
</dbReference>
<accession>A0A067LUS4</accession>
<dbReference type="InterPro" id="IPR023213">
    <property type="entry name" value="CAT-like_dom_sf"/>
</dbReference>
<evidence type="ECO:0000313" key="2">
    <source>
        <dbReference type="Proteomes" id="UP000027195"/>
    </source>
</evidence>
<protein>
    <submittedName>
        <fullName evidence="1">Uncharacterized protein</fullName>
    </submittedName>
</protein>
<dbReference type="AlphaFoldDB" id="A0A067LUS4"/>
<dbReference type="OrthoDB" id="1862401at2759"/>
<organism evidence="1 2">
    <name type="scientific">Botryobasidium botryosum (strain FD-172 SS1)</name>
    <dbReference type="NCBI Taxonomy" id="930990"/>
    <lineage>
        <taxon>Eukaryota</taxon>
        <taxon>Fungi</taxon>
        <taxon>Dikarya</taxon>
        <taxon>Basidiomycota</taxon>
        <taxon>Agaricomycotina</taxon>
        <taxon>Agaricomycetes</taxon>
        <taxon>Cantharellales</taxon>
        <taxon>Botryobasidiaceae</taxon>
        <taxon>Botryobasidium</taxon>
    </lineage>
</organism>
<dbReference type="Proteomes" id="UP000027195">
    <property type="component" value="Unassembled WGS sequence"/>
</dbReference>
<sequence length="175" mass="20177">QVHFRFSKSQWEEIRKRVHDGAADGETFSKQDCLTAYFTMVLTRVLDVPIQCVVNVVNYRNVSDRPFAHLNLAGNSVFMMFSSEIAAEDVLSLAAIARAVRASITRARDPDFVEMWMTFGSYYMKRTADADRLTWWVPQEGKFYVNSNYGFDWNAAHLGFPGRARFYTSGLQDRY</sequence>
<keyword evidence="2" id="KW-1185">Reference proteome</keyword>
<reference evidence="2" key="1">
    <citation type="journal article" date="2014" name="Proc. Natl. Acad. Sci. U.S.A.">
        <title>Extensive sampling of basidiomycete genomes demonstrates inadequacy of the white-rot/brown-rot paradigm for wood decay fungi.</title>
        <authorList>
            <person name="Riley R."/>
            <person name="Salamov A.A."/>
            <person name="Brown D.W."/>
            <person name="Nagy L.G."/>
            <person name="Floudas D."/>
            <person name="Held B.W."/>
            <person name="Levasseur A."/>
            <person name="Lombard V."/>
            <person name="Morin E."/>
            <person name="Otillar R."/>
            <person name="Lindquist E.A."/>
            <person name="Sun H."/>
            <person name="LaButti K.M."/>
            <person name="Schmutz J."/>
            <person name="Jabbour D."/>
            <person name="Luo H."/>
            <person name="Baker S.E."/>
            <person name="Pisabarro A.G."/>
            <person name="Walton J.D."/>
            <person name="Blanchette R.A."/>
            <person name="Henrissat B."/>
            <person name="Martin F."/>
            <person name="Cullen D."/>
            <person name="Hibbett D.S."/>
            <person name="Grigoriev I.V."/>
        </authorList>
    </citation>
    <scope>NUCLEOTIDE SEQUENCE [LARGE SCALE GENOMIC DNA]</scope>
    <source>
        <strain evidence="2">FD-172 SS1</strain>
    </source>
</reference>
<proteinExistence type="predicted"/>
<feature type="non-terminal residue" evidence="1">
    <location>
        <position position="175"/>
    </location>
</feature>
<dbReference type="Gene3D" id="3.30.559.10">
    <property type="entry name" value="Chloramphenicol acetyltransferase-like domain"/>
    <property type="match status" value="1"/>
</dbReference>
<dbReference type="HOGENOM" id="CLU_131282_0_0_1"/>